<dbReference type="CDD" id="cd03445">
    <property type="entry name" value="Thioesterase_II_repeat2"/>
    <property type="match status" value="1"/>
</dbReference>
<dbReference type="Pfam" id="PF02551">
    <property type="entry name" value="Acyl_CoA_thio"/>
    <property type="match status" value="1"/>
</dbReference>
<dbReference type="STRING" id="644284.Arch_0468"/>
<protein>
    <submittedName>
        <fullName evidence="5">Acyl-CoA thioesterase</fullName>
    </submittedName>
</protein>
<dbReference type="InterPro" id="IPR025652">
    <property type="entry name" value="TesB_C"/>
</dbReference>
<dbReference type="InterPro" id="IPR003703">
    <property type="entry name" value="Acyl_CoA_thio"/>
</dbReference>
<accession>D7BMR7</accession>
<dbReference type="EMBL" id="CP002045">
    <property type="protein sequence ID" value="ADH92216.1"/>
    <property type="molecule type" value="Genomic_DNA"/>
</dbReference>
<dbReference type="GO" id="GO:0006637">
    <property type="term" value="P:acyl-CoA metabolic process"/>
    <property type="evidence" value="ECO:0007669"/>
    <property type="project" value="InterPro"/>
</dbReference>
<gene>
    <name evidence="5" type="ordered locus">Arch_0468</name>
</gene>
<dbReference type="OrthoDB" id="9781019at2"/>
<evidence type="ECO:0000256" key="1">
    <source>
        <dbReference type="ARBA" id="ARBA00006538"/>
    </source>
</evidence>
<keyword evidence="2" id="KW-0378">Hydrolase</keyword>
<dbReference type="Gene3D" id="2.40.160.210">
    <property type="entry name" value="Acyl-CoA thioesterase, double hotdog domain"/>
    <property type="match status" value="1"/>
</dbReference>
<evidence type="ECO:0000313" key="6">
    <source>
        <dbReference type="Proteomes" id="UP000000376"/>
    </source>
</evidence>
<dbReference type="eggNOG" id="COG1946">
    <property type="taxonomic scope" value="Bacteria"/>
</dbReference>
<dbReference type="HOGENOM" id="CLU_032690_0_1_11"/>
<sequence>MPIYLPVPASSEEPLASILRTLRLEVREPGSYVGTNLSQFNGRVYGGQVFGQAVMAAWASVMDSYPDRDIHSITAAFMRPGDQKEPISFDVEEVNDSRSFSTRRVHASQFGKTILSCRASFQERQPGVEHASEVPCAPDPETLESSVEFFANFDHPASKHMHTTSAIDMRHVDGPIWVRPAAKRDGHTLIWFKIRGEMPAGSSQLLHRAMLAYATDQFMLEPVMRMHGMFWLSPDISLATLDHAIWWHRDVDMSDWVLAELDSPSAQGGRGLAVAKFFQHGTHIATMAQEGMTRSRLVG</sequence>
<keyword evidence="6" id="KW-1185">Reference proteome</keyword>
<dbReference type="Proteomes" id="UP000000376">
    <property type="component" value="Chromosome"/>
</dbReference>
<dbReference type="GO" id="GO:0009062">
    <property type="term" value="P:fatty acid catabolic process"/>
    <property type="evidence" value="ECO:0007669"/>
    <property type="project" value="TreeGrafter"/>
</dbReference>
<evidence type="ECO:0000259" key="3">
    <source>
        <dbReference type="Pfam" id="PF02551"/>
    </source>
</evidence>
<evidence type="ECO:0000259" key="4">
    <source>
        <dbReference type="Pfam" id="PF13622"/>
    </source>
</evidence>
<dbReference type="CDD" id="cd03444">
    <property type="entry name" value="Thioesterase_II_repeat1"/>
    <property type="match status" value="1"/>
</dbReference>
<dbReference type="SUPFAM" id="SSF54637">
    <property type="entry name" value="Thioesterase/thiol ester dehydrase-isomerase"/>
    <property type="match status" value="2"/>
</dbReference>
<proteinExistence type="inferred from homology"/>
<evidence type="ECO:0000313" key="5">
    <source>
        <dbReference type="EMBL" id="ADH92216.1"/>
    </source>
</evidence>
<dbReference type="KEGG" id="ahe:Arch_0468"/>
<dbReference type="InterPro" id="IPR049449">
    <property type="entry name" value="TesB_ACOT8-like_N"/>
</dbReference>
<evidence type="ECO:0000256" key="2">
    <source>
        <dbReference type="ARBA" id="ARBA00022801"/>
    </source>
</evidence>
<dbReference type="InterPro" id="IPR029069">
    <property type="entry name" value="HotDog_dom_sf"/>
</dbReference>
<dbReference type="Pfam" id="PF13622">
    <property type="entry name" value="4HBT_3"/>
    <property type="match status" value="1"/>
</dbReference>
<dbReference type="RefSeq" id="WP_013169714.1">
    <property type="nucleotide sequence ID" value="NC_014218.1"/>
</dbReference>
<dbReference type="AlphaFoldDB" id="D7BMR7"/>
<dbReference type="PANTHER" id="PTHR11066">
    <property type="entry name" value="ACYL-COA THIOESTERASE"/>
    <property type="match status" value="1"/>
</dbReference>
<organism evidence="5 6">
    <name type="scientific">Arcanobacterium haemolyticum (strain ATCC 9345 / DSM 20595 / CCM 5947 / CCUG 17215 / LMG 16163 / NBRC 15585 / NCTC 8452 / 11018)</name>
    <dbReference type="NCBI Taxonomy" id="644284"/>
    <lineage>
        <taxon>Bacteria</taxon>
        <taxon>Bacillati</taxon>
        <taxon>Actinomycetota</taxon>
        <taxon>Actinomycetes</taxon>
        <taxon>Actinomycetales</taxon>
        <taxon>Actinomycetaceae</taxon>
        <taxon>Arcanobacterium</taxon>
    </lineage>
</organism>
<dbReference type="PANTHER" id="PTHR11066:SF34">
    <property type="entry name" value="ACYL-COENZYME A THIOESTERASE 8"/>
    <property type="match status" value="1"/>
</dbReference>
<dbReference type="InterPro" id="IPR042171">
    <property type="entry name" value="Acyl-CoA_hotdog"/>
</dbReference>
<name>D7BMR7_ARCHD</name>
<comment type="similarity">
    <text evidence="1">Belongs to the C/M/P thioester hydrolase family.</text>
</comment>
<feature type="domain" description="Acyl-CoA thioesterase 2 C-terminal" evidence="3">
    <location>
        <begin position="187"/>
        <end position="292"/>
    </location>
</feature>
<reference evidence="5 6" key="1">
    <citation type="journal article" date="2010" name="Stand. Genomic Sci.">
        <title>Complete genome sequence of Arcanobacterium haemolyticum type strain (11018).</title>
        <authorList>
            <person name="Yasawong M."/>
            <person name="Teshima H."/>
            <person name="Lapidus A."/>
            <person name="Nolan M."/>
            <person name="Lucas S."/>
            <person name="Glavina Del Rio T."/>
            <person name="Tice H."/>
            <person name="Cheng J."/>
            <person name="Bruce D."/>
            <person name="Detter C."/>
            <person name="Tapia R."/>
            <person name="Han C."/>
            <person name="Goodwin L."/>
            <person name="Pitluck S."/>
            <person name="Liolios K."/>
            <person name="Ivanova N."/>
            <person name="Mavromatis K."/>
            <person name="Mikhailova N."/>
            <person name="Pati A."/>
            <person name="Chen A."/>
            <person name="Palaniappan K."/>
            <person name="Land M."/>
            <person name="Hauser L."/>
            <person name="Chang Y."/>
            <person name="Jeffries C."/>
            <person name="Rohde M."/>
            <person name="Sikorski J."/>
            <person name="Pukall R."/>
            <person name="Goker M."/>
            <person name="Woyke T."/>
            <person name="Bristow J."/>
            <person name="Eisen J."/>
            <person name="Markowitz V."/>
            <person name="Hugenholtz P."/>
            <person name="Kyrpides N."/>
            <person name="Klenk H."/>
        </authorList>
    </citation>
    <scope>NUCLEOTIDE SEQUENCE [LARGE SCALE GENOMIC DNA]</scope>
    <source>
        <strain evidence="6">ATCC 9345 / DSM 20595 / CCUG 17215 / LMG 16163 / NBRC 15585 / NCTC 8452 / 11018</strain>
    </source>
</reference>
<feature type="domain" description="Acyl-CoA thioesterase-like N-terminal HotDog" evidence="4">
    <location>
        <begin position="42"/>
        <end position="122"/>
    </location>
</feature>
<dbReference type="GO" id="GO:0047617">
    <property type="term" value="F:fatty acyl-CoA hydrolase activity"/>
    <property type="evidence" value="ECO:0007669"/>
    <property type="project" value="InterPro"/>
</dbReference>